<organism evidence="5">
    <name type="scientific">sediment metagenome</name>
    <dbReference type="NCBI Taxonomy" id="749907"/>
    <lineage>
        <taxon>unclassified sequences</taxon>
        <taxon>metagenomes</taxon>
        <taxon>ecological metagenomes</taxon>
    </lineage>
</organism>
<dbReference type="AlphaFoldDB" id="D9PI62"/>
<dbReference type="GO" id="GO:0005886">
    <property type="term" value="C:plasma membrane"/>
    <property type="evidence" value="ECO:0007669"/>
    <property type="project" value="InterPro"/>
</dbReference>
<comment type="subcellular location">
    <subcellularLocation>
        <location evidence="1">Membrane</location>
    </subcellularLocation>
</comment>
<reference evidence="5" key="1">
    <citation type="submission" date="2010-07" db="EMBL/GenBank/DDBJ databases">
        <authorList>
            <consortium name="CONSOLIDER consortium CSD2007-00005"/>
            <person name="Guazzaroni M.-E."/>
            <person name="Richter M."/>
            <person name="Garcia-Salamanca A."/>
            <person name="Yarza P."/>
            <person name="Ferrer M."/>
        </authorList>
    </citation>
    <scope>NUCLEOTIDE SEQUENCE</scope>
</reference>
<dbReference type="EMBL" id="ADZX01000412">
    <property type="protein sequence ID" value="EFK96744.1"/>
    <property type="molecule type" value="Genomic_DNA"/>
</dbReference>
<dbReference type="PANTHER" id="PTHR10264">
    <property type="entry name" value="BAND 7 PROTEIN-RELATED"/>
    <property type="match status" value="1"/>
</dbReference>
<protein>
    <submittedName>
        <fullName evidence="5">Band 7 protein</fullName>
    </submittedName>
</protein>
<dbReference type="FunFam" id="3.30.479.30:FF:000004">
    <property type="entry name" value="Putative membrane protease family, stomatin"/>
    <property type="match status" value="1"/>
</dbReference>
<dbReference type="SUPFAM" id="SSF117892">
    <property type="entry name" value="Band 7/SPFH domain"/>
    <property type="match status" value="1"/>
</dbReference>
<feature type="domain" description="Band 7" evidence="4">
    <location>
        <begin position="20"/>
        <end position="177"/>
    </location>
</feature>
<comment type="caution">
    <text evidence="5">The sequence shown here is derived from an EMBL/GenBank/DDBJ whole genome shotgun (WGS) entry which is preliminary data.</text>
</comment>
<name>D9PI62_9ZZZZ</name>
<dbReference type="InterPro" id="IPR018080">
    <property type="entry name" value="Band_7/stomatin-like_CS"/>
</dbReference>
<comment type="similarity">
    <text evidence="2">Belongs to the band 7/mec-2 family.</text>
</comment>
<accession>D9PI62</accession>
<dbReference type="InterPro" id="IPR036013">
    <property type="entry name" value="Band_7/SPFH_dom_sf"/>
</dbReference>
<evidence type="ECO:0000313" key="5">
    <source>
        <dbReference type="EMBL" id="EFK96744.1"/>
    </source>
</evidence>
<dbReference type="InterPro" id="IPR001107">
    <property type="entry name" value="Band_7"/>
</dbReference>
<dbReference type="InterPro" id="IPR001972">
    <property type="entry name" value="Stomatin_HflK_fam"/>
</dbReference>
<dbReference type="Gene3D" id="3.30.479.30">
    <property type="entry name" value="Band 7 domain"/>
    <property type="match status" value="1"/>
</dbReference>
<reference evidence="5" key="2">
    <citation type="journal article" date="2011" name="Microb. Ecol.">
        <title>Taxonomic and Functional Metagenomic Profiling of the Microbial Community in the Anoxic Sediment of a Sub-saline Shallow Lake (Laguna de Carrizo, Central Spain).</title>
        <authorList>
            <person name="Ferrer M."/>
            <person name="Guazzaroni M.E."/>
            <person name="Richter M."/>
            <person name="Garcia-Salamanca A."/>
            <person name="Yarza P."/>
            <person name="Suarez-Suarez A."/>
            <person name="Solano J."/>
            <person name="Alcaide M."/>
            <person name="van Dillewijn P."/>
            <person name="Molina-Henares M.A."/>
            <person name="Lopez-Cortes N."/>
            <person name="Al-Ramahi Y."/>
            <person name="Guerrero C."/>
            <person name="Acosta A."/>
            <person name="de Eugenio L.I."/>
            <person name="Martinez V."/>
            <person name="Marques S."/>
            <person name="Rojo F."/>
            <person name="Santero E."/>
            <person name="Genilloud O."/>
            <person name="Perez-Perez J."/>
            <person name="Rossello-Mora R."/>
            <person name="Ramos J.L."/>
        </authorList>
    </citation>
    <scope>NUCLEOTIDE SEQUENCE</scope>
</reference>
<evidence type="ECO:0000259" key="4">
    <source>
        <dbReference type="SMART" id="SM00244"/>
    </source>
</evidence>
<evidence type="ECO:0000256" key="2">
    <source>
        <dbReference type="ARBA" id="ARBA00008164"/>
    </source>
</evidence>
<dbReference type="SMART" id="SM00244">
    <property type="entry name" value="PHB"/>
    <property type="match status" value="1"/>
</dbReference>
<dbReference type="PROSITE" id="PS01270">
    <property type="entry name" value="BAND_7"/>
    <property type="match status" value="1"/>
</dbReference>
<dbReference type="Pfam" id="PF01145">
    <property type="entry name" value="Band_7"/>
    <property type="match status" value="1"/>
</dbReference>
<evidence type="ECO:0000256" key="1">
    <source>
        <dbReference type="ARBA" id="ARBA00004370"/>
    </source>
</evidence>
<proteinExistence type="inferred from homology"/>
<keyword evidence="3" id="KW-0472">Membrane</keyword>
<sequence length="275" mass="30729">MFGSTITTIIFFLALYALARSLRIVKQYQKGLIIRLGKYHSTVDAGVVLLMPFIDSLIRVDMREHVINVEPQQVITKDNVLVTVDAVIYFKIVDPVKSEFEIQDFEFAATTLAQTNLRNLIGDKQLDETLTARDSVNADLRKVLDEATNQWGVKVTKVELQKIDPPKDIIEAMGRQMKSERDKRARILEAQGFREADILKAEGQAQAEILRAEASAKAIEMVAKAAQKNFTDRARQLKTLEVSEKVLSGSATKWVLPSSGNLLNVLNLDGKTKTA</sequence>
<dbReference type="InterPro" id="IPR043202">
    <property type="entry name" value="Band-7_stomatin-like"/>
</dbReference>
<dbReference type="PANTHER" id="PTHR10264:SF19">
    <property type="entry name" value="AT06885P-RELATED"/>
    <property type="match status" value="1"/>
</dbReference>
<dbReference type="GO" id="GO:0098552">
    <property type="term" value="C:side of membrane"/>
    <property type="evidence" value="ECO:0007669"/>
    <property type="project" value="UniProtKB-ARBA"/>
</dbReference>
<evidence type="ECO:0000256" key="3">
    <source>
        <dbReference type="ARBA" id="ARBA00023136"/>
    </source>
</evidence>
<dbReference type="PRINTS" id="PR00721">
    <property type="entry name" value="STOMATIN"/>
</dbReference>
<gene>
    <name evidence="5" type="ORF">LDC_1217</name>
</gene>